<keyword evidence="2" id="KW-0472">Membrane</keyword>
<evidence type="ECO:0000256" key="1">
    <source>
        <dbReference type="SAM" id="MobiDB-lite"/>
    </source>
</evidence>
<proteinExistence type="predicted"/>
<organism evidence="4 5">
    <name type="scientific">Halalkalicoccus paucihalophilus</name>
    <dbReference type="NCBI Taxonomy" id="1008153"/>
    <lineage>
        <taxon>Archaea</taxon>
        <taxon>Methanobacteriati</taxon>
        <taxon>Methanobacteriota</taxon>
        <taxon>Stenosarchaea group</taxon>
        <taxon>Halobacteria</taxon>
        <taxon>Halobacteriales</taxon>
        <taxon>Halococcaceae</taxon>
        <taxon>Halalkalicoccus</taxon>
    </lineage>
</organism>
<keyword evidence="2" id="KW-1133">Transmembrane helix</keyword>
<evidence type="ECO:0000313" key="4">
    <source>
        <dbReference type="EMBL" id="KYH25238.1"/>
    </source>
</evidence>
<evidence type="ECO:0000313" key="5">
    <source>
        <dbReference type="Proteomes" id="UP000075321"/>
    </source>
</evidence>
<protein>
    <recommendedName>
        <fullName evidence="3">DUF7343 domain-containing protein</fullName>
    </recommendedName>
</protein>
<dbReference type="InterPro" id="IPR055767">
    <property type="entry name" value="DUF7343"/>
</dbReference>
<dbReference type="InterPro" id="IPR036390">
    <property type="entry name" value="WH_DNA-bd_sf"/>
</dbReference>
<evidence type="ECO:0000256" key="2">
    <source>
        <dbReference type="SAM" id="Phobius"/>
    </source>
</evidence>
<name>A0A151AC24_9EURY</name>
<accession>A0A151AC24</accession>
<feature type="compositionally biased region" description="Low complexity" evidence="1">
    <location>
        <begin position="84"/>
        <end position="96"/>
    </location>
</feature>
<feature type="region of interest" description="Disordered" evidence="1">
    <location>
        <begin position="79"/>
        <end position="114"/>
    </location>
</feature>
<sequence length="190" mass="20868">MDSTVSKPSTSVFFRPPDHECHPRRIGRGEYRRYSCPSLWVGSTAFLQFTPGIDCLIALLIGLLGGMLAGMALARVRVPDEPSRSPADPSRPASMSIPPLETTTSRDRSLGDDPVLTDEDRIVRLLASNDGRMKQSRIVDHTDWSKAKVSRLLSGMEENAEITKLTVGRENIIFLGSMDEVYASDDGSDS</sequence>
<dbReference type="RefSeq" id="WP_066383697.1">
    <property type="nucleotide sequence ID" value="NZ_LTAZ01000007.1"/>
</dbReference>
<feature type="domain" description="DUF7343" evidence="3">
    <location>
        <begin position="115"/>
        <end position="175"/>
    </location>
</feature>
<keyword evidence="2" id="KW-0812">Transmembrane</keyword>
<keyword evidence="5" id="KW-1185">Reference proteome</keyword>
<feature type="transmembrane region" description="Helical" evidence="2">
    <location>
        <begin position="56"/>
        <end position="74"/>
    </location>
</feature>
<dbReference type="AlphaFoldDB" id="A0A151AC24"/>
<dbReference type="EMBL" id="LTAZ01000007">
    <property type="protein sequence ID" value="KYH25238.1"/>
    <property type="molecule type" value="Genomic_DNA"/>
</dbReference>
<gene>
    <name evidence="4" type="ORF">HAPAU_28240</name>
</gene>
<reference evidence="4 5" key="1">
    <citation type="submission" date="2016-02" db="EMBL/GenBank/DDBJ databases">
        <title>Genome sequence of Halalkalicoccus paucihalophilus DSM 24557.</title>
        <authorList>
            <person name="Poehlein A."/>
            <person name="Daniel R."/>
        </authorList>
    </citation>
    <scope>NUCLEOTIDE SEQUENCE [LARGE SCALE GENOMIC DNA]</scope>
    <source>
        <strain evidence="4 5">DSM 24557</strain>
    </source>
</reference>
<dbReference type="SUPFAM" id="SSF46785">
    <property type="entry name" value="Winged helix' DNA-binding domain"/>
    <property type="match status" value="1"/>
</dbReference>
<comment type="caution">
    <text evidence="4">The sequence shown here is derived from an EMBL/GenBank/DDBJ whole genome shotgun (WGS) entry which is preliminary data.</text>
</comment>
<dbReference type="PATRIC" id="fig|1008153.3.peg.2886"/>
<evidence type="ECO:0000259" key="3">
    <source>
        <dbReference type="Pfam" id="PF24034"/>
    </source>
</evidence>
<dbReference type="Proteomes" id="UP000075321">
    <property type="component" value="Unassembled WGS sequence"/>
</dbReference>
<dbReference type="Pfam" id="PF24034">
    <property type="entry name" value="DUF7343"/>
    <property type="match status" value="1"/>
</dbReference>